<evidence type="ECO:0000256" key="1">
    <source>
        <dbReference type="SAM" id="Phobius"/>
    </source>
</evidence>
<gene>
    <name evidence="2" type="ORF">IW261DRAFT_826478</name>
</gene>
<dbReference type="EMBL" id="JAUEPR010000045">
    <property type="protein sequence ID" value="KAK0471921.1"/>
    <property type="molecule type" value="Genomic_DNA"/>
</dbReference>
<proteinExistence type="predicted"/>
<keyword evidence="1" id="KW-0812">Transmembrane</keyword>
<name>A0AA39NUC4_9AGAR</name>
<protein>
    <submittedName>
        <fullName evidence="2">Uncharacterized protein</fullName>
    </submittedName>
</protein>
<accession>A0AA39NUC4</accession>
<evidence type="ECO:0000313" key="3">
    <source>
        <dbReference type="Proteomes" id="UP001175227"/>
    </source>
</evidence>
<sequence length="243" mass="27032">MTAYNVSLSYSTLDENNGYTLASPPVLSNPDTTSALFTALGPAFETKLVDYLKFTLRTSFTLSTEIFNTVLSREMSFAVMSLASPIFERDVSTSGNYIVLTSASRYPLAPLATILAILYTYAILALAMTVSSVMLSSREVIVTKNGGKEQRTTTIELVQLRLTNPLLASIAERFSDPARPELLLESAAVDMFHEHPDAEKLGVVMVDDEGEDGKGIIRKRRTFRVESVERRLARLWLNPEYRF</sequence>
<comment type="caution">
    <text evidence="2">The sequence shown here is derived from an EMBL/GenBank/DDBJ whole genome shotgun (WGS) entry which is preliminary data.</text>
</comment>
<keyword evidence="1" id="KW-1133">Transmembrane helix</keyword>
<evidence type="ECO:0000313" key="2">
    <source>
        <dbReference type="EMBL" id="KAK0471921.1"/>
    </source>
</evidence>
<organism evidence="2 3">
    <name type="scientific">Armillaria novae-zelandiae</name>
    <dbReference type="NCBI Taxonomy" id="153914"/>
    <lineage>
        <taxon>Eukaryota</taxon>
        <taxon>Fungi</taxon>
        <taxon>Dikarya</taxon>
        <taxon>Basidiomycota</taxon>
        <taxon>Agaricomycotina</taxon>
        <taxon>Agaricomycetes</taxon>
        <taxon>Agaricomycetidae</taxon>
        <taxon>Agaricales</taxon>
        <taxon>Marasmiineae</taxon>
        <taxon>Physalacriaceae</taxon>
        <taxon>Armillaria</taxon>
    </lineage>
</organism>
<feature type="transmembrane region" description="Helical" evidence="1">
    <location>
        <begin position="111"/>
        <end position="135"/>
    </location>
</feature>
<keyword evidence="1" id="KW-0472">Membrane</keyword>
<dbReference type="AlphaFoldDB" id="A0AA39NUC4"/>
<reference evidence="2" key="1">
    <citation type="submission" date="2023-06" db="EMBL/GenBank/DDBJ databases">
        <authorList>
            <consortium name="Lawrence Berkeley National Laboratory"/>
            <person name="Ahrendt S."/>
            <person name="Sahu N."/>
            <person name="Indic B."/>
            <person name="Wong-Bajracharya J."/>
            <person name="Merenyi Z."/>
            <person name="Ke H.-M."/>
            <person name="Monk M."/>
            <person name="Kocsube S."/>
            <person name="Drula E."/>
            <person name="Lipzen A."/>
            <person name="Balint B."/>
            <person name="Henrissat B."/>
            <person name="Andreopoulos B."/>
            <person name="Martin F.M."/>
            <person name="Harder C.B."/>
            <person name="Rigling D."/>
            <person name="Ford K.L."/>
            <person name="Foster G.D."/>
            <person name="Pangilinan J."/>
            <person name="Papanicolaou A."/>
            <person name="Barry K."/>
            <person name="LaButti K."/>
            <person name="Viragh M."/>
            <person name="Koriabine M."/>
            <person name="Yan M."/>
            <person name="Riley R."/>
            <person name="Champramary S."/>
            <person name="Plett K.L."/>
            <person name="Tsai I.J."/>
            <person name="Slot J."/>
            <person name="Sipos G."/>
            <person name="Plett J."/>
            <person name="Nagy L.G."/>
            <person name="Grigoriev I.V."/>
        </authorList>
    </citation>
    <scope>NUCLEOTIDE SEQUENCE</scope>
    <source>
        <strain evidence="2">ICMP 16352</strain>
    </source>
</reference>
<dbReference type="Proteomes" id="UP001175227">
    <property type="component" value="Unassembled WGS sequence"/>
</dbReference>
<keyword evidence="3" id="KW-1185">Reference proteome</keyword>